<feature type="transmembrane region" description="Helical" evidence="1">
    <location>
        <begin position="23"/>
        <end position="47"/>
    </location>
</feature>
<feature type="transmembrane region" description="Helical" evidence="1">
    <location>
        <begin position="379"/>
        <end position="401"/>
    </location>
</feature>
<dbReference type="EMBL" id="LT629740">
    <property type="protein sequence ID" value="SDT55285.1"/>
    <property type="molecule type" value="Genomic_DNA"/>
</dbReference>
<feature type="transmembrane region" description="Helical" evidence="1">
    <location>
        <begin position="309"/>
        <end position="333"/>
    </location>
</feature>
<feature type="transmembrane region" description="Helical" evidence="1">
    <location>
        <begin position="171"/>
        <end position="193"/>
    </location>
</feature>
<dbReference type="OrthoDB" id="1014144at2"/>
<dbReference type="Pfam" id="PF18940">
    <property type="entry name" value="DUF5687"/>
    <property type="match status" value="1"/>
</dbReference>
<reference evidence="2 3" key="1">
    <citation type="submission" date="2016-10" db="EMBL/GenBank/DDBJ databases">
        <authorList>
            <person name="de Groot N.N."/>
        </authorList>
    </citation>
    <scope>NUCLEOTIDE SEQUENCE [LARGE SCALE GENOMIC DNA]</scope>
    <source>
        <strain evidence="2 3">MP1X4</strain>
    </source>
</reference>
<evidence type="ECO:0000313" key="3">
    <source>
        <dbReference type="Proteomes" id="UP000199679"/>
    </source>
</evidence>
<dbReference type="AlphaFoldDB" id="A0A1H2BAH6"/>
<evidence type="ECO:0000256" key="1">
    <source>
        <dbReference type="SAM" id="Phobius"/>
    </source>
</evidence>
<dbReference type="STRING" id="652787.SAMN05216490_4009"/>
<dbReference type="RefSeq" id="WP_091377170.1">
    <property type="nucleotide sequence ID" value="NZ_LT629740.1"/>
</dbReference>
<name>A0A1H2BAH6_MUCMA</name>
<evidence type="ECO:0000313" key="2">
    <source>
        <dbReference type="EMBL" id="SDT55285.1"/>
    </source>
</evidence>
<evidence type="ECO:0008006" key="4">
    <source>
        <dbReference type="Google" id="ProtNLM"/>
    </source>
</evidence>
<accession>A0A1H2BAH6</accession>
<dbReference type="Proteomes" id="UP000199679">
    <property type="component" value="Chromosome I"/>
</dbReference>
<feature type="transmembrane region" description="Helical" evidence="1">
    <location>
        <begin position="141"/>
        <end position="159"/>
    </location>
</feature>
<organism evidence="2 3">
    <name type="scientific">Mucilaginibacter mallensis</name>
    <dbReference type="NCBI Taxonomy" id="652787"/>
    <lineage>
        <taxon>Bacteria</taxon>
        <taxon>Pseudomonadati</taxon>
        <taxon>Bacteroidota</taxon>
        <taxon>Sphingobacteriia</taxon>
        <taxon>Sphingobacteriales</taxon>
        <taxon>Sphingobacteriaceae</taxon>
        <taxon>Mucilaginibacter</taxon>
    </lineage>
</organism>
<sequence length="492" mass="56102">MIKTFLQHELKAFWRARNTGKNVAVKIIMGVFILYLLLCALSAGFFLDKILEHAFPGQNVVIAFCGIILIYYIFDLISRMQLQELPTLKVQPYLQLPVKRNALAGYLAATSIISTFNIIPFILFVPFIIKVIAVGSGAGVVWAFVGSVFGITIFNNYLALYIKRKANLNGWIFLIATGILVLICLGDFLWHIYSIKDVSYLFFGHLISLPALVLLPFLLAVGMFYLNFLYLKDNLYLEELNSKKASHKSSTEYPFLNRFGTTGDLAANEIKLILRNKRPNSAIKMSVLFLFYGLIFYNKPAMMHTDYPVVFVGMFMTGIFIINYGQFMFSWQAAHFDGLLVNKIKFNDFLKAKYLLFTLVSTLAFILTIPYVYFGWRVLIIHFVMYLWNLGVNTTIILYFANRNSRRIDLSKGAAFNWEGVGGTQWLISLPLLITPILVYLPFSLLHYRDLGLAVLGAAGLVMILIRSTLINKLEADFYKRKYTIAEGFRNK</sequence>
<protein>
    <recommendedName>
        <fullName evidence="4">ABC-2 type transport system permease protein</fullName>
    </recommendedName>
</protein>
<gene>
    <name evidence="2" type="ORF">SAMN05216490_4009</name>
</gene>
<dbReference type="InterPro" id="IPR043742">
    <property type="entry name" value="DUF5687"/>
</dbReference>
<feature type="transmembrane region" description="Helical" evidence="1">
    <location>
        <begin position="426"/>
        <end position="445"/>
    </location>
</feature>
<keyword evidence="1" id="KW-0472">Membrane</keyword>
<proteinExistence type="predicted"/>
<keyword evidence="1" id="KW-1133">Transmembrane helix</keyword>
<keyword evidence="1" id="KW-0812">Transmembrane</keyword>
<feature type="transmembrane region" description="Helical" evidence="1">
    <location>
        <begin position="451"/>
        <end position="471"/>
    </location>
</feature>
<feature type="transmembrane region" description="Helical" evidence="1">
    <location>
        <begin position="199"/>
        <end position="226"/>
    </location>
</feature>
<feature type="transmembrane region" description="Helical" evidence="1">
    <location>
        <begin position="103"/>
        <end position="129"/>
    </location>
</feature>
<feature type="transmembrane region" description="Helical" evidence="1">
    <location>
        <begin position="354"/>
        <end position="373"/>
    </location>
</feature>
<keyword evidence="3" id="KW-1185">Reference proteome</keyword>
<feature type="transmembrane region" description="Helical" evidence="1">
    <location>
        <begin position="53"/>
        <end position="74"/>
    </location>
</feature>
<feature type="transmembrane region" description="Helical" evidence="1">
    <location>
        <begin position="281"/>
        <end position="297"/>
    </location>
</feature>